<evidence type="ECO:0000313" key="1">
    <source>
        <dbReference type="EMBL" id="MDV2633552.1"/>
    </source>
</evidence>
<accession>A0AAE4NQQ6</accession>
<organism evidence="1 2">
    <name type="scientific">Lactococcus lactis</name>
    <dbReference type="NCBI Taxonomy" id="1358"/>
    <lineage>
        <taxon>Bacteria</taxon>
        <taxon>Bacillati</taxon>
        <taxon>Bacillota</taxon>
        <taxon>Bacilli</taxon>
        <taxon>Lactobacillales</taxon>
        <taxon>Streptococcaceae</taxon>
        <taxon>Lactococcus</taxon>
    </lineage>
</organism>
<name>A0AAE4NQQ6_9LACT</name>
<dbReference type="InterPro" id="IPR002347">
    <property type="entry name" value="SDR_fam"/>
</dbReference>
<dbReference type="Gene3D" id="3.40.50.720">
    <property type="entry name" value="NAD(P)-binding Rossmann-like Domain"/>
    <property type="match status" value="1"/>
</dbReference>
<dbReference type="Pfam" id="PF13561">
    <property type="entry name" value="adh_short_C2"/>
    <property type="match status" value="1"/>
</dbReference>
<dbReference type="AlphaFoldDB" id="A0AAE4NQQ6"/>
<proteinExistence type="predicted"/>
<dbReference type="EMBL" id="JAWHVL010000036">
    <property type="protein sequence ID" value="MDV2633552.1"/>
    <property type="molecule type" value="Genomic_DNA"/>
</dbReference>
<sequence>MQFREGAFDFQTSQQNPLAKRMGKIEDVTNLVMFLLSEESSYIWGENIYINGGML</sequence>
<comment type="caution">
    <text evidence="1">The sequence shown here is derived from an EMBL/GenBank/DDBJ whole genome shotgun (WGS) entry which is preliminary data.</text>
</comment>
<protein>
    <submittedName>
        <fullName evidence="1">SDR family oxidoreductase</fullName>
    </submittedName>
</protein>
<evidence type="ECO:0000313" key="2">
    <source>
        <dbReference type="Proteomes" id="UP001186047"/>
    </source>
</evidence>
<dbReference type="InterPro" id="IPR036291">
    <property type="entry name" value="NAD(P)-bd_dom_sf"/>
</dbReference>
<dbReference type="SUPFAM" id="SSF51735">
    <property type="entry name" value="NAD(P)-binding Rossmann-fold domains"/>
    <property type="match status" value="1"/>
</dbReference>
<gene>
    <name evidence="1" type="ORF">RZO31_11880</name>
</gene>
<reference evidence="1" key="1">
    <citation type="submission" date="2023-10" db="EMBL/GenBank/DDBJ databases">
        <title>Production of high quality cheese from raw caw milk (raw cheese).</title>
        <authorList>
            <person name="Samouris G."/>
        </authorList>
    </citation>
    <scope>NUCLEOTIDE SEQUENCE</scope>
    <source>
        <strain evidence="1">M17-3</strain>
    </source>
</reference>
<dbReference type="RefSeq" id="WP_270513440.1">
    <property type="nucleotide sequence ID" value="NZ_JAQEIZ010000018.1"/>
</dbReference>
<dbReference type="Proteomes" id="UP001186047">
    <property type="component" value="Unassembled WGS sequence"/>
</dbReference>